<dbReference type="PANTHER" id="PTHR31900">
    <property type="entry name" value="F-BOX/RNI SUPERFAMILY PROTEIN-RELATED"/>
    <property type="match status" value="1"/>
</dbReference>
<dbReference type="InterPro" id="IPR036047">
    <property type="entry name" value="F-box-like_dom_sf"/>
</dbReference>
<comment type="caution">
    <text evidence="2">The sequence shown here is derived from an EMBL/GenBank/DDBJ whole genome shotgun (WGS) entry which is preliminary data.</text>
</comment>
<dbReference type="InterPro" id="IPR055411">
    <property type="entry name" value="LRR_FXL15/At3g58940/PEG3-like"/>
</dbReference>
<dbReference type="AlphaFoldDB" id="A0A6D2L5N2"/>
<dbReference type="Pfam" id="PF08387">
    <property type="entry name" value="FBD"/>
    <property type="match status" value="1"/>
</dbReference>
<gene>
    <name evidence="2" type="ORF">MERR_LOCUS46867</name>
</gene>
<proteinExistence type="predicted"/>
<keyword evidence="3" id="KW-1185">Reference proteome</keyword>
<dbReference type="OrthoDB" id="1435201at2759"/>
<protein>
    <recommendedName>
        <fullName evidence="1">F-box domain-containing protein</fullName>
    </recommendedName>
</protein>
<organism evidence="2 3">
    <name type="scientific">Microthlaspi erraticum</name>
    <dbReference type="NCBI Taxonomy" id="1685480"/>
    <lineage>
        <taxon>Eukaryota</taxon>
        <taxon>Viridiplantae</taxon>
        <taxon>Streptophyta</taxon>
        <taxon>Embryophyta</taxon>
        <taxon>Tracheophyta</taxon>
        <taxon>Spermatophyta</taxon>
        <taxon>Magnoliopsida</taxon>
        <taxon>eudicotyledons</taxon>
        <taxon>Gunneridae</taxon>
        <taxon>Pentapetalae</taxon>
        <taxon>rosids</taxon>
        <taxon>malvids</taxon>
        <taxon>Brassicales</taxon>
        <taxon>Brassicaceae</taxon>
        <taxon>Coluteocarpeae</taxon>
        <taxon>Microthlaspi</taxon>
    </lineage>
</organism>
<dbReference type="SMART" id="SM00256">
    <property type="entry name" value="FBOX"/>
    <property type="match status" value="1"/>
</dbReference>
<dbReference type="PANTHER" id="PTHR31900:SF34">
    <property type="entry name" value="EMB|CAB62440.1-RELATED"/>
    <property type="match status" value="1"/>
</dbReference>
<dbReference type="Gene3D" id="1.20.1280.50">
    <property type="match status" value="1"/>
</dbReference>
<dbReference type="Gene3D" id="3.80.10.10">
    <property type="entry name" value="Ribonuclease Inhibitor"/>
    <property type="match status" value="1"/>
</dbReference>
<dbReference type="SMART" id="SM00579">
    <property type="entry name" value="FBD"/>
    <property type="match status" value="1"/>
</dbReference>
<dbReference type="EMBL" id="CACVBM020001784">
    <property type="protein sequence ID" value="CAA7059631.1"/>
    <property type="molecule type" value="Genomic_DNA"/>
</dbReference>
<reference evidence="2" key="1">
    <citation type="submission" date="2020-01" db="EMBL/GenBank/DDBJ databases">
        <authorList>
            <person name="Mishra B."/>
        </authorList>
    </citation>
    <scope>NUCLEOTIDE SEQUENCE [LARGE SCALE GENOMIC DNA]</scope>
</reference>
<evidence type="ECO:0000313" key="2">
    <source>
        <dbReference type="EMBL" id="CAA7059631.1"/>
    </source>
</evidence>
<dbReference type="Pfam" id="PF00646">
    <property type="entry name" value="F-box"/>
    <property type="match status" value="1"/>
</dbReference>
<dbReference type="Proteomes" id="UP000467841">
    <property type="component" value="Unassembled WGS sequence"/>
</dbReference>
<name>A0A6D2L5N2_9BRAS</name>
<evidence type="ECO:0000313" key="3">
    <source>
        <dbReference type="Proteomes" id="UP000467841"/>
    </source>
</evidence>
<dbReference type="InterPro" id="IPR006566">
    <property type="entry name" value="FBD"/>
</dbReference>
<dbReference type="CDD" id="cd22160">
    <property type="entry name" value="F-box_AtFBL13-like"/>
    <property type="match status" value="1"/>
</dbReference>
<dbReference type="InterPro" id="IPR050232">
    <property type="entry name" value="FBL13/AtMIF1-like"/>
</dbReference>
<evidence type="ECO:0000259" key="1">
    <source>
        <dbReference type="PROSITE" id="PS50181"/>
    </source>
</evidence>
<sequence>MSEICVERIYEEVISDLPNDLLIHILSLMQTKDAAKTMLLSKRWRFLWTMLPKLVIEFNFADTTTSLPKSIYNCKTLVNLTLSNKILVDVPSPACLPSLLSLNLWFVVYKDQESPVRLLSSCPILRDLTVARKGRDNVNRFVVKVSSLRKLTYCENGYDKDSTRSLVIDSPGLHYLRVYDRLGDYDSIQNTPGLDVALVDVVSTAGFHQNFMFLRSFSSVRFLDLELREIACCSGINFTWLIEFKLTLYASSLESLMLVLDNSPVLKVLMIDSYYSSIVPWNKPSSVPVCLLSHLEIFEWKDYEGEKEEKQFLEYILANSKCLKTVGISPTFCYKKKEKEIMDEIKSMYRVSASSHLLSARWEWRFMEVD</sequence>
<dbReference type="SUPFAM" id="SSF81383">
    <property type="entry name" value="F-box domain"/>
    <property type="match status" value="1"/>
</dbReference>
<feature type="domain" description="F-box" evidence="1">
    <location>
        <begin position="11"/>
        <end position="63"/>
    </location>
</feature>
<dbReference type="InterPro" id="IPR032675">
    <property type="entry name" value="LRR_dom_sf"/>
</dbReference>
<dbReference type="Pfam" id="PF24758">
    <property type="entry name" value="LRR_At5g56370"/>
    <property type="match status" value="1"/>
</dbReference>
<dbReference type="InterPro" id="IPR053781">
    <property type="entry name" value="F-box_AtFBL13-like"/>
</dbReference>
<dbReference type="PROSITE" id="PS50181">
    <property type="entry name" value="FBOX"/>
    <property type="match status" value="1"/>
</dbReference>
<accession>A0A6D2L5N2</accession>
<dbReference type="InterPro" id="IPR001810">
    <property type="entry name" value="F-box_dom"/>
</dbReference>
<dbReference type="SUPFAM" id="SSF52058">
    <property type="entry name" value="L domain-like"/>
    <property type="match status" value="1"/>
</dbReference>